<keyword evidence="2" id="KW-0456">Lyase</keyword>
<keyword evidence="1" id="KW-0479">Metal-binding</keyword>
<name>A0AAU7WD57_9MICO</name>
<dbReference type="RefSeq" id="WP_350349652.1">
    <property type="nucleotide sequence ID" value="NZ_CP158374.1"/>
</dbReference>
<protein>
    <submittedName>
        <fullName evidence="3">CbiX/SirB N-terminal domain-containing protein</fullName>
    </submittedName>
</protein>
<dbReference type="Gene3D" id="3.40.50.1400">
    <property type="match status" value="2"/>
</dbReference>
<organism evidence="3">
    <name type="scientific">Agromyces sp. G08B096</name>
    <dbReference type="NCBI Taxonomy" id="3156399"/>
    <lineage>
        <taxon>Bacteria</taxon>
        <taxon>Bacillati</taxon>
        <taxon>Actinomycetota</taxon>
        <taxon>Actinomycetes</taxon>
        <taxon>Micrococcales</taxon>
        <taxon>Microbacteriaceae</taxon>
        <taxon>Agromyces</taxon>
    </lineage>
</organism>
<evidence type="ECO:0000256" key="2">
    <source>
        <dbReference type="ARBA" id="ARBA00023239"/>
    </source>
</evidence>
<reference evidence="3" key="1">
    <citation type="submission" date="2024-05" db="EMBL/GenBank/DDBJ databases">
        <authorList>
            <person name="Yu L."/>
        </authorList>
    </citation>
    <scope>NUCLEOTIDE SEQUENCE</scope>
    <source>
        <strain evidence="3">G08B096</strain>
    </source>
</reference>
<dbReference type="PANTHER" id="PTHR33542">
    <property type="entry name" value="SIROHYDROCHLORIN FERROCHELATASE, CHLOROPLASTIC"/>
    <property type="match status" value="1"/>
</dbReference>
<dbReference type="PANTHER" id="PTHR33542:SF5">
    <property type="entry name" value="FERROCHELATASE CHE1"/>
    <property type="match status" value="1"/>
</dbReference>
<dbReference type="InterPro" id="IPR002762">
    <property type="entry name" value="CbiX-like"/>
</dbReference>
<evidence type="ECO:0000313" key="3">
    <source>
        <dbReference type="EMBL" id="XBX83651.1"/>
    </source>
</evidence>
<gene>
    <name evidence="3" type="ORF">ABIQ69_07030</name>
</gene>
<dbReference type="EMBL" id="CP158374">
    <property type="protein sequence ID" value="XBX83651.1"/>
    <property type="molecule type" value="Genomic_DNA"/>
</dbReference>
<accession>A0AAU7WD57</accession>
<dbReference type="GO" id="GO:0046872">
    <property type="term" value="F:metal ion binding"/>
    <property type="evidence" value="ECO:0007669"/>
    <property type="project" value="UniProtKB-KW"/>
</dbReference>
<dbReference type="AlphaFoldDB" id="A0AAU7WD57"/>
<dbReference type="SUPFAM" id="SSF53800">
    <property type="entry name" value="Chelatase"/>
    <property type="match status" value="1"/>
</dbReference>
<dbReference type="GO" id="GO:0016829">
    <property type="term" value="F:lyase activity"/>
    <property type="evidence" value="ECO:0007669"/>
    <property type="project" value="UniProtKB-KW"/>
</dbReference>
<sequence>MAIGSSSSQLVGQEGPERPLRLVAVTHGAPSAANREAVMRLVDGVASARPATDVSITFVDAQHSDVATALAEGVADPRAIIVPLVLSAGFHVRTGLARGLDRLPVAGASLADPLGPDERLVDVLADRLGDLGDDEEVSVVLAAAGSNDPRAVRECFETARLLGARLGRPVTVGFIAAAIPRLPDAIEMLRAVHPRTRVVVAPYLLAPGTFYDAAVLAGADRVAEPLLLPASDAPRALVSLVLDRADEVAAEEAYRSRA</sequence>
<dbReference type="Pfam" id="PF01903">
    <property type="entry name" value="CbiX"/>
    <property type="match status" value="2"/>
</dbReference>
<proteinExistence type="predicted"/>
<evidence type="ECO:0000256" key="1">
    <source>
        <dbReference type="ARBA" id="ARBA00022723"/>
    </source>
</evidence>
<dbReference type="InterPro" id="IPR050963">
    <property type="entry name" value="Sirohydro_Cobaltochel/CbiX"/>
</dbReference>